<name>A0A1H3VQZ1_9GAMM</name>
<dbReference type="eggNOG" id="ENOG50332PB">
    <property type="taxonomic scope" value="Bacteria"/>
</dbReference>
<gene>
    <name evidence="2" type="ORF">SAMN02982996_00119</name>
</gene>
<feature type="signal peptide" evidence="1">
    <location>
        <begin position="1"/>
        <end position="21"/>
    </location>
</feature>
<dbReference type="GeneID" id="97763066"/>
<proteinExistence type="predicted"/>
<sequence>MRKRHWMALILGLFMTTAVCTATEAPRPPVGDNVVAYSGEQGVKVWTLRYGERTANQALVQIDGIDHDWKLRIQKMDVEKTSKDTRYSTQVDGKKFVVLIVRRGYGELYLPDETQEIRVGYDDALSQSGNAQYFLTDYLQQGAAQ</sequence>
<dbReference type="AlphaFoldDB" id="A0A1H3VQZ1"/>
<reference evidence="2 3" key="1">
    <citation type="submission" date="2016-10" db="EMBL/GenBank/DDBJ databases">
        <authorList>
            <person name="de Groot N.N."/>
        </authorList>
    </citation>
    <scope>NUCLEOTIDE SEQUENCE [LARGE SCALE GENOMIC DNA]</scope>
    <source>
        <strain evidence="2 3">ATCC 29281</strain>
    </source>
</reference>
<evidence type="ECO:0000256" key="1">
    <source>
        <dbReference type="SAM" id="SignalP"/>
    </source>
</evidence>
<organism evidence="2 3">
    <name type="scientific">Lonsdalea quercina</name>
    <dbReference type="NCBI Taxonomy" id="71657"/>
    <lineage>
        <taxon>Bacteria</taxon>
        <taxon>Pseudomonadati</taxon>
        <taxon>Pseudomonadota</taxon>
        <taxon>Gammaproteobacteria</taxon>
        <taxon>Enterobacterales</taxon>
        <taxon>Pectobacteriaceae</taxon>
        <taxon>Lonsdalea</taxon>
    </lineage>
</organism>
<protein>
    <recommendedName>
        <fullName evidence="4">Lipoprotein</fullName>
    </recommendedName>
</protein>
<evidence type="ECO:0000313" key="2">
    <source>
        <dbReference type="EMBL" id="SDZ76528.1"/>
    </source>
</evidence>
<keyword evidence="1" id="KW-0732">Signal</keyword>
<evidence type="ECO:0008006" key="4">
    <source>
        <dbReference type="Google" id="ProtNLM"/>
    </source>
</evidence>
<evidence type="ECO:0000313" key="3">
    <source>
        <dbReference type="Proteomes" id="UP000187280"/>
    </source>
</evidence>
<feature type="chain" id="PRO_5010584546" description="Lipoprotein" evidence="1">
    <location>
        <begin position="22"/>
        <end position="145"/>
    </location>
</feature>
<keyword evidence="3" id="KW-1185">Reference proteome</keyword>
<dbReference type="Proteomes" id="UP000187280">
    <property type="component" value="Unassembled WGS sequence"/>
</dbReference>
<dbReference type="EMBL" id="FNQS01000001">
    <property type="protein sequence ID" value="SDZ76528.1"/>
    <property type="molecule type" value="Genomic_DNA"/>
</dbReference>
<accession>A0A1H3VQZ1</accession>
<dbReference type="RefSeq" id="WP_036153077.1">
    <property type="nucleotide sequence ID" value="NZ_FNQS01000001.1"/>
</dbReference>